<evidence type="ECO:0000259" key="1">
    <source>
        <dbReference type="Pfam" id="PF00534"/>
    </source>
</evidence>
<dbReference type="Gene3D" id="3.40.50.2000">
    <property type="entry name" value="Glycogen Phosphorylase B"/>
    <property type="match status" value="2"/>
</dbReference>
<dbReference type="SUPFAM" id="SSF53756">
    <property type="entry name" value="UDP-Glycosyltransferase/glycogen phosphorylase"/>
    <property type="match status" value="1"/>
</dbReference>
<organism evidence="3 4">
    <name type="scientific">Schleiferilactobacillus harbinensis DSM 16991</name>
    <dbReference type="NCBI Taxonomy" id="1122147"/>
    <lineage>
        <taxon>Bacteria</taxon>
        <taxon>Bacillati</taxon>
        <taxon>Bacillota</taxon>
        <taxon>Bacilli</taxon>
        <taxon>Lactobacillales</taxon>
        <taxon>Lactobacillaceae</taxon>
        <taxon>Schleiferilactobacillus</taxon>
    </lineage>
</organism>
<dbReference type="PATRIC" id="fig|1122147.4.peg.1668"/>
<comment type="caution">
    <text evidence="3">The sequence shown here is derived from an EMBL/GenBank/DDBJ whole genome shotgun (WGS) entry which is preliminary data.</text>
</comment>
<dbReference type="eggNOG" id="COG0438">
    <property type="taxonomic scope" value="Bacteria"/>
</dbReference>
<feature type="domain" description="Glycosyltransferase subfamily 4-like N-terminal" evidence="2">
    <location>
        <begin position="21"/>
        <end position="190"/>
    </location>
</feature>
<reference evidence="3 4" key="1">
    <citation type="journal article" date="2015" name="Genome Announc.">
        <title>Expanding the biotechnology potential of lactobacilli through comparative genomics of 213 strains and associated genera.</title>
        <authorList>
            <person name="Sun Z."/>
            <person name="Harris H.M."/>
            <person name="McCann A."/>
            <person name="Guo C."/>
            <person name="Argimon S."/>
            <person name="Zhang W."/>
            <person name="Yang X."/>
            <person name="Jeffery I.B."/>
            <person name="Cooney J.C."/>
            <person name="Kagawa T.F."/>
            <person name="Liu W."/>
            <person name="Song Y."/>
            <person name="Salvetti E."/>
            <person name="Wrobel A."/>
            <person name="Rasinkangas P."/>
            <person name="Parkhill J."/>
            <person name="Rea M.C."/>
            <person name="O'Sullivan O."/>
            <person name="Ritari J."/>
            <person name="Douillard F.P."/>
            <person name="Paul Ross R."/>
            <person name="Yang R."/>
            <person name="Briner A.E."/>
            <person name="Felis G.E."/>
            <person name="de Vos W.M."/>
            <person name="Barrangou R."/>
            <person name="Klaenhammer T.R."/>
            <person name="Caufield P.W."/>
            <person name="Cui Y."/>
            <person name="Zhang H."/>
            <person name="O'Toole P.W."/>
        </authorList>
    </citation>
    <scope>NUCLEOTIDE SEQUENCE [LARGE SCALE GENOMIC DNA]</scope>
    <source>
        <strain evidence="3 4">DSM 16991</strain>
    </source>
</reference>
<dbReference type="Pfam" id="PF13439">
    <property type="entry name" value="Glyco_transf_4"/>
    <property type="match status" value="1"/>
</dbReference>
<proteinExistence type="predicted"/>
<sequence>MKQEDKHVNIGLFTDSYFPQVSGVATSIKTLATNLEKRGNSVYIFTTTDPHVAKDAVEPNVFRFSSIPFVSFTDRRIAVGGFIRGVEVAKDLKLDIVHTQTEFSLGLLGKYVAKQLEIPAVHTYHTMYENYLHYVLNGHLLRPYHVKQYMRAYLANMNGVICPSEKTRESLIGYGIKIPMRVIPTGVDLSQYEQQPQQDLRAKWHLAPDTPVLLSLSRVAYEKKIDIVLGAFPQILDQVPQAVLMIVGDGPALDDLKQQAEDLGVADHVLFTGEVPHTHVNDYYHMANVLVSASDTESQGLTYIEALAANLKVVTRAGEYTNSLFDDPSLGITFSDTPEMVRATVEYLRHPHAFDDETTRQRKLYDISADHFGEQVLSFYRTAEVHYASMVYDEDEDGEFFE</sequence>
<name>A0A0R1WZS0_9LACO</name>
<dbReference type="AlphaFoldDB" id="A0A0R1WZS0"/>
<feature type="domain" description="Glycosyl transferase family 1" evidence="1">
    <location>
        <begin position="198"/>
        <end position="327"/>
    </location>
</feature>
<dbReference type="InterPro" id="IPR028098">
    <property type="entry name" value="Glyco_trans_4-like_N"/>
</dbReference>
<dbReference type="PANTHER" id="PTHR45947">
    <property type="entry name" value="SULFOQUINOVOSYL TRANSFERASE SQD2"/>
    <property type="match status" value="1"/>
</dbReference>
<dbReference type="InterPro" id="IPR001296">
    <property type="entry name" value="Glyco_trans_1"/>
</dbReference>
<dbReference type="PANTHER" id="PTHR45947:SF3">
    <property type="entry name" value="SULFOQUINOVOSYL TRANSFERASE SQD2"/>
    <property type="match status" value="1"/>
</dbReference>
<dbReference type="GO" id="GO:0016758">
    <property type="term" value="F:hexosyltransferase activity"/>
    <property type="evidence" value="ECO:0007669"/>
    <property type="project" value="TreeGrafter"/>
</dbReference>
<evidence type="ECO:0000259" key="2">
    <source>
        <dbReference type="Pfam" id="PF13439"/>
    </source>
</evidence>
<evidence type="ECO:0000313" key="3">
    <source>
        <dbReference type="EMBL" id="KRM23594.1"/>
    </source>
</evidence>
<protein>
    <submittedName>
        <fullName evidence="3">Glycosyltransferase</fullName>
    </submittedName>
</protein>
<gene>
    <name evidence="3" type="ORF">FC91_GL001608</name>
</gene>
<evidence type="ECO:0000313" key="4">
    <source>
        <dbReference type="Proteomes" id="UP000050949"/>
    </source>
</evidence>
<dbReference type="EMBL" id="AZFW01000151">
    <property type="protein sequence ID" value="KRM23594.1"/>
    <property type="molecule type" value="Genomic_DNA"/>
</dbReference>
<dbReference type="Proteomes" id="UP000050949">
    <property type="component" value="Unassembled WGS sequence"/>
</dbReference>
<dbReference type="Pfam" id="PF00534">
    <property type="entry name" value="Glycos_transf_1"/>
    <property type="match status" value="1"/>
</dbReference>
<keyword evidence="3" id="KW-0808">Transferase</keyword>
<dbReference type="InterPro" id="IPR050194">
    <property type="entry name" value="Glycosyltransferase_grp1"/>
</dbReference>
<dbReference type="CDD" id="cd03817">
    <property type="entry name" value="GT4_UGDG-like"/>
    <property type="match status" value="1"/>
</dbReference>
<accession>A0A0R1WZS0</accession>
<dbReference type="FunFam" id="3.40.50.2000:FF:000136">
    <property type="entry name" value="Glycosyl transferase, group 1"/>
    <property type="match status" value="1"/>
</dbReference>